<gene>
    <name evidence="1" type="ORF">ADEAN_000932100</name>
</gene>
<dbReference type="InterPro" id="IPR036361">
    <property type="entry name" value="SAP_dom_sf"/>
</dbReference>
<dbReference type="Proteomes" id="UP000515908">
    <property type="component" value="Chromosome 22"/>
</dbReference>
<name>A0A7G2CPL2_9TRYP</name>
<dbReference type="SUPFAM" id="SSF68906">
    <property type="entry name" value="SAP domain"/>
    <property type="match status" value="1"/>
</dbReference>
<proteinExistence type="predicted"/>
<sequence>MTEVSKEQVYLLEKRGMLAPEDDVGDVTRYLASRPSASSIARMPPRSLKRVLLDREVPCTGCLERQDLVDQALSTYHVGSSDRTVSSLLSHSDNVVLFSEGARENLKFIGDVFGNLNCVDMSDGSVHCFPREV</sequence>
<protein>
    <submittedName>
        <fullName evidence="1">Uncharacterized protein</fullName>
    </submittedName>
</protein>
<evidence type="ECO:0000313" key="1">
    <source>
        <dbReference type="EMBL" id="CAD2221786.1"/>
    </source>
</evidence>
<reference evidence="1 2" key="1">
    <citation type="submission" date="2020-08" db="EMBL/GenBank/DDBJ databases">
        <authorList>
            <person name="Newling K."/>
            <person name="Davey J."/>
            <person name="Forrester S."/>
        </authorList>
    </citation>
    <scope>NUCLEOTIDE SEQUENCE [LARGE SCALE GENOMIC DNA]</scope>
    <source>
        <strain evidence="2">Crithidia deanei Carvalho (ATCC PRA-265)</strain>
    </source>
</reference>
<dbReference type="EMBL" id="LR877166">
    <property type="protein sequence ID" value="CAD2221786.1"/>
    <property type="molecule type" value="Genomic_DNA"/>
</dbReference>
<evidence type="ECO:0000313" key="2">
    <source>
        <dbReference type="Proteomes" id="UP000515908"/>
    </source>
</evidence>
<organism evidence="1 2">
    <name type="scientific">Angomonas deanei</name>
    <dbReference type="NCBI Taxonomy" id="59799"/>
    <lineage>
        <taxon>Eukaryota</taxon>
        <taxon>Discoba</taxon>
        <taxon>Euglenozoa</taxon>
        <taxon>Kinetoplastea</taxon>
        <taxon>Metakinetoplastina</taxon>
        <taxon>Trypanosomatida</taxon>
        <taxon>Trypanosomatidae</taxon>
        <taxon>Strigomonadinae</taxon>
        <taxon>Angomonas</taxon>
    </lineage>
</organism>
<dbReference type="VEuPathDB" id="TriTrypDB:ADEAN_000932100"/>
<dbReference type="AlphaFoldDB" id="A0A7G2CPL2"/>
<accession>A0A7G2CPL2</accession>
<keyword evidence="2" id="KW-1185">Reference proteome</keyword>